<dbReference type="KEGG" id="mhe:MHC_03860"/>
<evidence type="ECO:0000313" key="2">
    <source>
        <dbReference type="Proteomes" id="UP000009135"/>
    </source>
</evidence>
<keyword evidence="2" id="KW-1185">Reference proteome</keyword>
<proteinExistence type="predicted"/>
<dbReference type="OrthoDB" id="9820886at2"/>
<dbReference type="Proteomes" id="UP000009135">
    <property type="component" value="Chromosome"/>
</dbReference>
<dbReference type="STRING" id="1111676.MHC_03860"/>
<dbReference type="EMBL" id="CP003199">
    <property type="protein sequence ID" value="AEW45632.1"/>
    <property type="molecule type" value="Genomic_DNA"/>
</dbReference>
<organism evidence="1 2">
    <name type="scientific">Mycoplasma haemocanis (strain Illinois)</name>
    <dbReference type="NCBI Taxonomy" id="1111676"/>
    <lineage>
        <taxon>Bacteria</taxon>
        <taxon>Bacillati</taxon>
        <taxon>Mycoplasmatota</taxon>
        <taxon>Mollicutes</taxon>
        <taxon>Mycoplasmataceae</taxon>
        <taxon>Mycoplasma</taxon>
    </lineage>
</organism>
<gene>
    <name evidence="1" type="ordered locus">MHC_03860</name>
</gene>
<evidence type="ECO:0000313" key="1">
    <source>
        <dbReference type="EMBL" id="AEW45632.1"/>
    </source>
</evidence>
<name>H6N7L0_MYCHN</name>
<reference evidence="1 2" key="1">
    <citation type="journal article" date="2012" name="J. Bacteriol.">
        <title>Complete genome sequence of Mycoplasma haemocanis strain Illinois.</title>
        <authorList>
            <person name="do Nascimento N.C."/>
            <person name="Guimaraes A.M."/>
            <person name="Santos A.P."/>
            <person name="Sanmiguel P.J."/>
            <person name="Messick J.B."/>
        </authorList>
    </citation>
    <scope>NUCLEOTIDE SEQUENCE [LARGE SCALE GENOMIC DNA]</scope>
    <source>
        <strain evidence="1 2">Illinois</strain>
    </source>
</reference>
<dbReference type="AlphaFoldDB" id="H6N7L0"/>
<accession>H6N7L0</accession>
<sequence>MSLVKGSLIGIGGAGVLGVGGYLVFRSQQPTDVKSRLVWDGLSIVESQSLGVYKALYLANHTKTGFTSFVTSSTKEDAAPLLKAKCNKLFSVNTSSKEYEKSLEEAKKWCLLPEKTTIEISLLLEDANFSSSDDDYKNIFASNKSNQSFIDAIKSGDSSLSTSSSVDVGLPKLKAWCTSIITKAPKEEDLKNARAWCLKGPLDIKEQLSKEGLVSLKEGQWTQGFTRHKGDQDFLKAIEATSPPSIEDSTGGTKLQTWCTEKLKMKLHDNSYSDTYNKVKKYCTSN</sequence>
<protein>
    <submittedName>
        <fullName evidence="1">Uncharacterized protein</fullName>
    </submittedName>
</protein>
<dbReference type="HOGENOM" id="CLU_083871_0_0_14"/>